<feature type="compositionally biased region" description="Basic and acidic residues" evidence="1">
    <location>
        <begin position="62"/>
        <end position="108"/>
    </location>
</feature>
<feature type="compositionally biased region" description="Pro residues" evidence="1">
    <location>
        <begin position="264"/>
        <end position="276"/>
    </location>
</feature>
<evidence type="ECO:0000313" key="2">
    <source>
        <dbReference type="EMBL" id="KAH8030228.1"/>
    </source>
</evidence>
<protein>
    <submittedName>
        <fullName evidence="2">Uncharacterized protein</fullName>
    </submittedName>
</protein>
<feature type="compositionally biased region" description="Acidic residues" evidence="1">
    <location>
        <begin position="147"/>
        <end position="158"/>
    </location>
</feature>
<dbReference type="EMBL" id="JABSTU010000005">
    <property type="protein sequence ID" value="KAH8030228.1"/>
    <property type="molecule type" value="Genomic_DNA"/>
</dbReference>
<feature type="compositionally biased region" description="Polar residues" evidence="1">
    <location>
        <begin position="10"/>
        <end position="24"/>
    </location>
</feature>
<accession>A0A9J6E7D9</accession>
<evidence type="ECO:0000313" key="3">
    <source>
        <dbReference type="Proteomes" id="UP000821866"/>
    </source>
</evidence>
<organism evidence="2 3">
    <name type="scientific">Rhipicephalus microplus</name>
    <name type="common">Cattle tick</name>
    <name type="synonym">Boophilus microplus</name>
    <dbReference type="NCBI Taxonomy" id="6941"/>
    <lineage>
        <taxon>Eukaryota</taxon>
        <taxon>Metazoa</taxon>
        <taxon>Ecdysozoa</taxon>
        <taxon>Arthropoda</taxon>
        <taxon>Chelicerata</taxon>
        <taxon>Arachnida</taxon>
        <taxon>Acari</taxon>
        <taxon>Parasitiformes</taxon>
        <taxon>Ixodida</taxon>
        <taxon>Ixodoidea</taxon>
        <taxon>Ixodidae</taxon>
        <taxon>Rhipicephalinae</taxon>
        <taxon>Rhipicephalus</taxon>
        <taxon>Boophilus</taxon>
    </lineage>
</organism>
<proteinExistence type="predicted"/>
<feature type="compositionally biased region" description="Pro residues" evidence="1">
    <location>
        <begin position="159"/>
        <end position="176"/>
    </location>
</feature>
<feature type="region of interest" description="Disordered" evidence="1">
    <location>
        <begin position="1"/>
        <end position="30"/>
    </location>
</feature>
<dbReference type="Proteomes" id="UP000821866">
    <property type="component" value="Chromosome 3"/>
</dbReference>
<gene>
    <name evidence="2" type="ORF">HPB51_006660</name>
</gene>
<feature type="region of interest" description="Disordered" evidence="1">
    <location>
        <begin position="43"/>
        <end position="298"/>
    </location>
</feature>
<reference evidence="2" key="1">
    <citation type="journal article" date="2020" name="Cell">
        <title>Large-Scale Comparative Analyses of Tick Genomes Elucidate Their Genetic Diversity and Vector Capacities.</title>
        <authorList>
            <consortium name="Tick Genome and Microbiome Consortium (TIGMIC)"/>
            <person name="Jia N."/>
            <person name="Wang J."/>
            <person name="Shi W."/>
            <person name="Du L."/>
            <person name="Sun Y."/>
            <person name="Zhan W."/>
            <person name="Jiang J.F."/>
            <person name="Wang Q."/>
            <person name="Zhang B."/>
            <person name="Ji P."/>
            <person name="Bell-Sakyi L."/>
            <person name="Cui X.M."/>
            <person name="Yuan T.T."/>
            <person name="Jiang B.G."/>
            <person name="Yang W.F."/>
            <person name="Lam T.T."/>
            <person name="Chang Q.C."/>
            <person name="Ding S.J."/>
            <person name="Wang X.J."/>
            <person name="Zhu J.G."/>
            <person name="Ruan X.D."/>
            <person name="Zhao L."/>
            <person name="Wei J.T."/>
            <person name="Ye R.Z."/>
            <person name="Que T.C."/>
            <person name="Du C.H."/>
            <person name="Zhou Y.H."/>
            <person name="Cheng J.X."/>
            <person name="Dai P.F."/>
            <person name="Guo W.B."/>
            <person name="Han X.H."/>
            <person name="Huang E.J."/>
            <person name="Li L.F."/>
            <person name="Wei W."/>
            <person name="Gao Y.C."/>
            <person name="Liu J.Z."/>
            <person name="Shao H.Z."/>
            <person name="Wang X."/>
            <person name="Wang C.C."/>
            <person name="Yang T.C."/>
            <person name="Huo Q.B."/>
            <person name="Li W."/>
            <person name="Chen H.Y."/>
            <person name="Chen S.E."/>
            <person name="Zhou L.G."/>
            <person name="Ni X.B."/>
            <person name="Tian J.H."/>
            <person name="Sheng Y."/>
            <person name="Liu T."/>
            <person name="Pan Y.S."/>
            <person name="Xia L.Y."/>
            <person name="Li J."/>
            <person name="Zhao F."/>
            <person name="Cao W.C."/>
        </authorList>
    </citation>
    <scope>NUCLEOTIDE SEQUENCE</scope>
    <source>
        <strain evidence="2">Rmic-2018</strain>
    </source>
</reference>
<keyword evidence="3" id="KW-1185">Reference proteome</keyword>
<dbReference type="AlphaFoldDB" id="A0A9J6E7D9"/>
<name>A0A9J6E7D9_RHIMP</name>
<reference evidence="2" key="2">
    <citation type="submission" date="2021-09" db="EMBL/GenBank/DDBJ databases">
        <authorList>
            <person name="Jia N."/>
            <person name="Wang J."/>
            <person name="Shi W."/>
            <person name="Du L."/>
            <person name="Sun Y."/>
            <person name="Zhan W."/>
            <person name="Jiang J."/>
            <person name="Wang Q."/>
            <person name="Zhang B."/>
            <person name="Ji P."/>
            <person name="Sakyi L.B."/>
            <person name="Cui X."/>
            <person name="Yuan T."/>
            <person name="Jiang B."/>
            <person name="Yang W."/>
            <person name="Lam T.T.-Y."/>
            <person name="Chang Q."/>
            <person name="Ding S."/>
            <person name="Wang X."/>
            <person name="Zhu J."/>
            <person name="Ruan X."/>
            <person name="Zhao L."/>
            <person name="Wei J."/>
            <person name="Que T."/>
            <person name="Du C."/>
            <person name="Cheng J."/>
            <person name="Dai P."/>
            <person name="Han X."/>
            <person name="Huang E."/>
            <person name="Gao Y."/>
            <person name="Liu J."/>
            <person name="Shao H."/>
            <person name="Ye R."/>
            <person name="Li L."/>
            <person name="Wei W."/>
            <person name="Wang X."/>
            <person name="Wang C."/>
            <person name="Huo Q."/>
            <person name="Li W."/>
            <person name="Guo W."/>
            <person name="Chen H."/>
            <person name="Chen S."/>
            <person name="Zhou L."/>
            <person name="Zhou L."/>
            <person name="Ni X."/>
            <person name="Tian J."/>
            <person name="Zhou Y."/>
            <person name="Sheng Y."/>
            <person name="Liu T."/>
            <person name="Pan Y."/>
            <person name="Xia L."/>
            <person name="Li J."/>
            <person name="Zhao F."/>
            <person name="Cao W."/>
        </authorList>
    </citation>
    <scope>NUCLEOTIDE SEQUENCE</scope>
    <source>
        <strain evidence="2">Rmic-2018</strain>
        <tissue evidence="2">Larvae</tissue>
    </source>
</reference>
<comment type="caution">
    <text evidence="2">The sequence shown here is derived from an EMBL/GenBank/DDBJ whole genome shotgun (WGS) entry which is preliminary data.</text>
</comment>
<dbReference type="VEuPathDB" id="VectorBase:LOC119163990"/>
<evidence type="ECO:0000256" key="1">
    <source>
        <dbReference type="SAM" id="MobiDB-lite"/>
    </source>
</evidence>
<sequence length="298" mass="33098">MEVRDESSTEDASSLWSRRVSVSASADIPSVVTTQLSEIKKSHSFAARDFESGPPRPQPPFDPDRKDPLRDVPEGDLPPRGKGDHPEADAERPPRPDSREMNEEDMRGRHGPGGPLPGRSPPRTLQASIDKAEVSDAPLDQFRDAFAEDNWDGFDESEPWPPGPDRGRGPPPPWMGGPPRGGPMQRRPPRGFLPMRGEPRGGMRGRPMPPPGGWDMPEWGPPPPWGGPMRGGLRPPPPPEWRHRPMPPHMFPDEPPFDWDRRLQPPPWAEEPPEAPWEPEVIDYGHRPADLPGGGKAK</sequence>